<dbReference type="SMART" id="SM00179">
    <property type="entry name" value="EGF_CA"/>
    <property type="match status" value="1"/>
</dbReference>
<sequence>MRSRLGYKLSTTAMCDVCSASLIILPVCPLSALFSSAPRPFTPHPIPPQSHRPRITPESQNVSQLTAFNDKRTVAYKAFHKVCCGTGMLDFLMVSYSSDCRDTANKCDIYFTFCFDTPKSSPSINSCAFHRTPDTDTYDNQNNIQFGSTIGGIANPIRVNISTFSNPNVMVVIRVMDENTWLGDDHKITVARNLTLSPAVSRGSATYSQKTFSLQGHTCVCPSAWSGPTCTEDVDECSLQATSPCNEANTAECRNLNGSFQCVCLEGWRGENCEQDVDECGEGVPGPQVTVTIRHKEPIDDNDDYVADPSIVHVTPFHPSTLTFENTLYHHAKSNREPRSSDVIQGTSSVSTNPQGKTNDYQEIDVEDGLKTFASPGSGSLQKTPEHALAFPDKGKVAYKKSQGDDSNAYAISDRLSDKPPLLGADTNGYANSSLATEDEKLHLQGFDNSAYANHEMERGDVRNTPTAPEEGHGGRRGPRAVENQYEDLLPTARRNEYEDVSFS</sequence>
<gene>
    <name evidence="8" type="ORF">BaRGS_00012604</name>
</gene>
<dbReference type="PROSITE" id="PS00022">
    <property type="entry name" value="EGF_1"/>
    <property type="match status" value="1"/>
</dbReference>
<keyword evidence="1 5" id="KW-0245">EGF-like domain</keyword>
<feature type="domain" description="EGF-like" evidence="7">
    <location>
        <begin position="233"/>
        <end position="274"/>
    </location>
</feature>
<accession>A0ABD0LAN4</accession>
<dbReference type="PROSITE" id="PS01186">
    <property type="entry name" value="EGF_2"/>
    <property type="match status" value="1"/>
</dbReference>
<dbReference type="SUPFAM" id="SSF57196">
    <property type="entry name" value="EGF/Laminin"/>
    <property type="match status" value="1"/>
</dbReference>
<dbReference type="FunFam" id="2.10.25.10:FF:000038">
    <property type="entry name" value="Fibrillin 2"/>
    <property type="match status" value="1"/>
</dbReference>
<dbReference type="InterPro" id="IPR000742">
    <property type="entry name" value="EGF"/>
</dbReference>
<keyword evidence="4 5" id="KW-1015">Disulfide bond</keyword>
<dbReference type="InterPro" id="IPR018097">
    <property type="entry name" value="EGF_Ca-bd_CS"/>
</dbReference>
<dbReference type="PROSITE" id="PS01187">
    <property type="entry name" value="EGF_CA"/>
    <property type="match status" value="1"/>
</dbReference>
<feature type="disulfide bond" evidence="5">
    <location>
        <begin position="245"/>
        <end position="262"/>
    </location>
</feature>
<keyword evidence="3" id="KW-0677">Repeat</keyword>
<dbReference type="SMART" id="SM00181">
    <property type="entry name" value="EGF"/>
    <property type="match status" value="1"/>
</dbReference>
<evidence type="ECO:0000256" key="2">
    <source>
        <dbReference type="ARBA" id="ARBA00022729"/>
    </source>
</evidence>
<comment type="caution">
    <text evidence="8">The sequence shown here is derived from an EMBL/GenBank/DDBJ whole genome shotgun (WGS) entry which is preliminary data.</text>
</comment>
<dbReference type="EMBL" id="JACVVK020000069">
    <property type="protein sequence ID" value="KAK7496194.1"/>
    <property type="molecule type" value="Genomic_DNA"/>
</dbReference>
<dbReference type="Gene3D" id="2.10.25.10">
    <property type="entry name" value="Laminin"/>
    <property type="match status" value="1"/>
</dbReference>
<dbReference type="InterPro" id="IPR000152">
    <property type="entry name" value="EGF-type_Asp/Asn_hydroxyl_site"/>
</dbReference>
<keyword evidence="2" id="KW-0732">Signal</keyword>
<dbReference type="InterPro" id="IPR001881">
    <property type="entry name" value="EGF-like_Ca-bd_dom"/>
</dbReference>
<evidence type="ECO:0000256" key="1">
    <source>
        <dbReference type="ARBA" id="ARBA00022536"/>
    </source>
</evidence>
<dbReference type="AlphaFoldDB" id="A0ABD0LAN4"/>
<evidence type="ECO:0000256" key="4">
    <source>
        <dbReference type="ARBA" id="ARBA00023157"/>
    </source>
</evidence>
<evidence type="ECO:0000313" key="9">
    <source>
        <dbReference type="Proteomes" id="UP001519460"/>
    </source>
</evidence>
<dbReference type="Pfam" id="PF07645">
    <property type="entry name" value="EGF_CA"/>
    <property type="match status" value="1"/>
</dbReference>
<keyword evidence="9" id="KW-1185">Reference proteome</keyword>
<evidence type="ECO:0000256" key="6">
    <source>
        <dbReference type="SAM" id="MobiDB-lite"/>
    </source>
</evidence>
<feature type="compositionally biased region" description="Polar residues" evidence="6">
    <location>
        <begin position="342"/>
        <end position="360"/>
    </location>
</feature>
<feature type="region of interest" description="Disordered" evidence="6">
    <location>
        <begin position="454"/>
        <end position="504"/>
    </location>
</feature>
<comment type="caution">
    <text evidence="5">Lacks conserved residue(s) required for the propagation of feature annotation.</text>
</comment>
<dbReference type="PROSITE" id="PS00010">
    <property type="entry name" value="ASX_HYDROXYL"/>
    <property type="match status" value="1"/>
</dbReference>
<evidence type="ECO:0000256" key="5">
    <source>
        <dbReference type="PROSITE-ProRule" id="PRU00076"/>
    </source>
</evidence>
<proteinExistence type="predicted"/>
<dbReference type="CDD" id="cd00054">
    <property type="entry name" value="EGF_CA"/>
    <property type="match status" value="1"/>
</dbReference>
<reference evidence="8 9" key="1">
    <citation type="journal article" date="2023" name="Sci. Data">
        <title>Genome assembly of the Korean intertidal mud-creeper Batillaria attramentaria.</title>
        <authorList>
            <person name="Patra A.K."/>
            <person name="Ho P.T."/>
            <person name="Jun S."/>
            <person name="Lee S.J."/>
            <person name="Kim Y."/>
            <person name="Won Y.J."/>
        </authorList>
    </citation>
    <scope>NUCLEOTIDE SEQUENCE [LARGE SCALE GENOMIC DNA]</scope>
    <source>
        <strain evidence="8">Wonlab-2016</strain>
    </source>
</reference>
<protein>
    <recommendedName>
        <fullName evidence="7">EGF-like domain-containing protein</fullName>
    </recommendedName>
</protein>
<dbReference type="PANTHER" id="PTHR24049">
    <property type="entry name" value="CRUMBS FAMILY MEMBER"/>
    <property type="match status" value="1"/>
</dbReference>
<dbReference type="InterPro" id="IPR051022">
    <property type="entry name" value="Notch_Cell-Fate_Det"/>
</dbReference>
<dbReference type="PROSITE" id="PS50026">
    <property type="entry name" value="EGF_3"/>
    <property type="match status" value="1"/>
</dbReference>
<evidence type="ECO:0000256" key="3">
    <source>
        <dbReference type="ARBA" id="ARBA00022737"/>
    </source>
</evidence>
<organism evidence="8 9">
    <name type="scientific">Batillaria attramentaria</name>
    <dbReference type="NCBI Taxonomy" id="370345"/>
    <lineage>
        <taxon>Eukaryota</taxon>
        <taxon>Metazoa</taxon>
        <taxon>Spiralia</taxon>
        <taxon>Lophotrochozoa</taxon>
        <taxon>Mollusca</taxon>
        <taxon>Gastropoda</taxon>
        <taxon>Caenogastropoda</taxon>
        <taxon>Sorbeoconcha</taxon>
        <taxon>Cerithioidea</taxon>
        <taxon>Batillariidae</taxon>
        <taxon>Batillaria</taxon>
    </lineage>
</organism>
<feature type="disulfide bond" evidence="5">
    <location>
        <begin position="264"/>
        <end position="273"/>
    </location>
</feature>
<name>A0ABD0LAN4_9CAEN</name>
<dbReference type="InterPro" id="IPR049883">
    <property type="entry name" value="NOTCH1_EGF-like"/>
</dbReference>
<feature type="region of interest" description="Disordered" evidence="6">
    <location>
        <begin position="334"/>
        <end position="360"/>
    </location>
</feature>
<evidence type="ECO:0000313" key="8">
    <source>
        <dbReference type="EMBL" id="KAK7496194.1"/>
    </source>
</evidence>
<dbReference type="Proteomes" id="UP001519460">
    <property type="component" value="Unassembled WGS sequence"/>
</dbReference>
<evidence type="ECO:0000259" key="7">
    <source>
        <dbReference type="PROSITE" id="PS50026"/>
    </source>
</evidence>